<dbReference type="PANTHER" id="PTHR12858:SF2">
    <property type="entry name" value="RIBOSOME BIOGENESIS PROTEIN BMS1 HOMOLOG"/>
    <property type="match status" value="1"/>
</dbReference>
<dbReference type="InterPro" id="IPR030387">
    <property type="entry name" value="G_Bms1/Tsr1_dom"/>
</dbReference>
<protein>
    <recommendedName>
        <fullName evidence="12">Bms1-type G domain-containing protein</fullName>
    </recommendedName>
</protein>
<keyword evidence="8" id="KW-0539">Nucleus</keyword>
<accession>A0A9D3UIT5</accession>
<dbReference type="GO" id="GO:0005525">
    <property type="term" value="F:GTP binding"/>
    <property type="evidence" value="ECO:0007669"/>
    <property type="project" value="UniProtKB-KW"/>
</dbReference>
<dbReference type="GO" id="GO:0030686">
    <property type="term" value="C:90S preribosome"/>
    <property type="evidence" value="ECO:0007669"/>
    <property type="project" value="TreeGrafter"/>
</dbReference>
<feature type="compositionally biased region" description="Basic and acidic residues" evidence="11">
    <location>
        <begin position="624"/>
        <end position="635"/>
    </location>
</feature>
<sequence length="1128" mass="129410">MAMDSGADGQSHKAHRSRHSGASAKKKTKAKNKDQNSDQKQQNPKAFAFRSNAKAKRLQSRAVEKEQRRLHLPVIDRTYGELPPFVVVVQGPPQVGKSLLIKTLVKHYTKHNLPDVRGPITIVSGKQRRLQFVECPNDINGMIDAAKFADLALLLIDGSYGFEMETFEFLNILQVHGFPKVMGVLTHLDKFKDVKKLKKTKQRLKHRFWTEIYDGAKLFYLSGLIHGKYPKREVHNLARFISVMKFPPLSWRTSHPYILVDRFEDVTPPERVQMNSKCDRNVTLYGYLRGCNLKKGTKVHIAGVGDFSLAGVTGLSDPCPLPSAAKKKGLRDKEKLFYAPMSGLGDLLYDKDAVYININDHFVQYSKADEMGGTTNKGNKRDVGEVMVKSLQTIKNPIDEKLEKTKISLFSHNGRKRRKAIFGDGVDHSNHKSTDEENEGDEDDDGDDDNDEGENDRSNEDNESCSGSEFSDGDEEDLKSEEDGMGNISKWRASLVERASKKQNINLMQLVYGKSASTSNTATNEVKDDSENEESDDDEFFKPKGQRAKNSIEGLDGGNINTEDCSKSTKFSELKNWKEEEVYESIRDRFVTGDWSKGALRNQMSEAKTEEDDMDGDFEDLETGEKYESHQKDDSSNGEIQKEDDDAIEDRRLKKLALRAKFDAQYPFIKETDVQNGGKFHRSQANDSGYYDKLKEEIELQKQINIAELEDLDETTRLEIEGFRTGMYLRLEVHDVPFEMIEYFDPCHPILVGGIGLGEENVGYMQTRLKRHRWHKKVLKTRDPIIVSIGWRRYQTTPVYAIEDQNGRHRMLKYTPEHMHCLAMFWGPLAPPKTGVLAVQNLSDNQAAFRIIATAYVLEFNHAARIVKKIKLVGYPCKIFKKTALIKDMFTSDLEVARFEGAAIRTVSGIRGQVKKAAKEEIGNQPKKKGGQAREGIARCTFEDRILMSDIVFLRAWTQVEVPQFYNPLTTSLQPRQKTWQGMKTVAELRREHNLSIPVNKDSFYKPIERKPRKFNPLVIPKALQADLPFESKPKNISHRKRPLLEDRRAVVMEPHERKVHALVQHLQLIRNDKMKKRKLKEEQKRKDVEAQRAKDEQVLRKRRREERQGRYREQDKVKKKIRRHVEA</sequence>
<feature type="region of interest" description="Disordered" evidence="11">
    <location>
        <begin position="511"/>
        <end position="566"/>
    </location>
</feature>
<evidence type="ECO:0000256" key="1">
    <source>
        <dbReference type="ARBA" id="ARBA00004604"/>
    </source>
</evidence>
<keyword evidence="5" id="KW-0378">Hydrolase</keyword>
<feature type="compositionally biased region" description="Acidic residues" evidence="11">
    <location>
        <begin position="436"/>
        <end position="454"/>
    </location>
</feature>
<reference evidence="13 14" key="1">
    <citation type="journal article" date="2021" name="Plant Biotechnol. J.">
        <title>Multi-omics assisted identification of the key and species-specific regulatory components of drought-tolerant mechanisms in Gossypium stocksii.</title>
        <authorList>
            <person name="Yu D."/>
            <person name="Ke L."/>
            <person name="Zhang D."/>
            <person name="Wu Y."/>
            <person name="Sun Y."/>
            <person name="Mei J."/>
            <person name="Sun J."/>
            <person name="Sun Y."/>
        </authorList>
    </citation>
    <scope>NUCLEOTIDE SEQUENCE [LARGE SCALE GENOMIC DNA]</scope>
    <source>
        <strain evidence="14">cv. E1</strain>
        <tissue evidence="13">Leaf</tissue>
    </source>
</reference>
<proteinExistence type="inferred from homology"/>
<feature type="region of interest" description="Disordered" evidence="11">
    <location>
        <begin position="1077"/>
        <end position="1128"/>
    </location>
</feature>
<dbReference type="GO" id="GO:0003924">
    <property type="term" value="F:GTPase activity"/>
    <property type="evidence" value="ECO:0007669"/>
    <property type="project" value="TreeGrafter"/>
</dbReference>
<dbReference type="GO" id="GO:0005654">
    <property type="term" value="C:nucleoplasm"/>
    <property type="evidence" value="ECO:0007669"/>
    <property type="project" value="UniProtKB-ARBA"/>
</dbReference>
<feature type="domain" description="Bms1-type G" evidence="12">
    <location>
        <begin position="82"/>
        <end position="247"/>
    </location>
</feature>
<dbReference type="SMART" id="SM00785">
    <property type="entry name" value="AARP2CN"/>
    <property type="match status" value="1"/>
</dbReference>
<dbReference type="SMART" id="SM01362">
    <property type="entry name" value="DUF663"/>
    <property type="match status" value="1"/>
</dbReference>
<keyword evidence="4" id="KW-0547">Nucleotide-binding</keyword>
<evidence type="ECO:0000313" key="14">
    <source>
        <dbReference type="Proteomes" id="UP000828251"/>
    </source>
</evidence>
<evidence type="ECO:0000256" key="8">
    <source>
        <dbReference type="ARBA" id="ARBA00023242"/>
    </source>
</evidence>
<feature type="compositionally biased region" description="Basic residues" evidence="11">
    <location>
        <begin position="1118"/>
        <end position="1128"/>
    </location>
</feature>
<evidence type="ECO:0000256" key="2">
    <source>
        <dbReference type="ARBA" id="ARBA00022517"/>
    </source>
</evidence>
<dbReference type="AlphaFoldDB" id="A0A9D3UIT5"/>
<feature type="region of interest" description="Disordered" evidence="11">
    <location>
        <begin position="1"/>
        <end position="66"/>
    </location>
</feature>
<feature type="compositionally biased region" description="Basic and acidic residues" evidence="11">
    <location>
        <begin position="1080"/>
        <end position="1117"/>
    </location>
</feature>
<feature type="region of interest" description="Disordered" evidence="11">
    <location>
        <begin position="624"/>
        <end position="646"/>
    </location>
</feature>
<name>A0A9D3UIT5_9ROSI</name>
<dbReference type="GO" id="GO:0032040">
    <property type="term" value="C:small-subunit processome"/>
    <property type="evidence" value="ECO:0007669"/>
    <property type="project" value="UniProtKB-ARBA"/>
</dbReference>
<evidence type="ECO:0000256" key="7">
    <source>
        <dbReference type="ARBA" id="ARBA00023134"/>
    </source>
</evidence>
<organism evidence="13 14">
    <name type="scientific">Gossypium stocksii</name>
    <dbReference type="NCBI Taxonomy" id="47602"/>
    <lineage>
        <taxon>Eukaryota</taxon>
        <taxon>Viridiplantae</taxon>
        <taxon>Streptophyta</taxon>
        <taxon>Embryophyta</taxon>
        <taxon>Tracheophyta</taxon>
        <taxon>Spermatophyta</taxon>
        <taxon>Magnoliopsida</taxon>
        <taxon>eudicotyledons</taxon>
        <taxon>Gunneridae</taxon>
        <taxon>Pentapetalae</taxon>
        <taxon>rosids</taxon>
        <taxon>malvids</taxon>
        <taxon>Malvales</taxon>
        <taxon>Malvaceae</taxon>
        <taxon>Malvoideae</taxon>
        <taxon>Gossypium</taxon>
    </lineage>
</organism>
<dbReference type="InterPro" id="IPR007034">
    <property type="entry name" value="BMS1_TSR1_C"/>
</dbReference>
<keyword evidence="6" id="KW-0067">ATP-binding</keyword>
<evidence type="ECO:0000256" key="11">
    <source>
        <dbReference type="SAM" id="MobiDB-lite"/>
    </source>
</evidence>
<dbReference type="SUPFAM" id="SSF52540">
    <property type="entry name" value="P-loop containing nucleoside triphosphate hydrolases"/>
    <property type="match status" value="1"/>
</dbReference>
<dbReference type="EMBL" id="JAIQCV010000011">
    <property type="protein sequence ID" value="KAH1045926.1"/>
    <property type="molecule type" value="Genomic_DNA"/>
</dbReference>
<evidence type="ECO:0000256" key="6">
    <source>
        <dbReference type="ARBA" id="ARBA00022840"/>
    </source>
</evidence>
<dbReference type="GO" id="GO:0005524">
    <property type="term" value="F:ATP binding"/>
    <property type="evidence" value="ECO:0007669"/>
    <property type="project" value="UniProtKB-KW"/>
</dbReference>
<gene>
    <name evidence="13" type="ORF">J1N35_036710</name>
</gene>
<keyword evidence="14" id="KW-1185">Reference proteome</keyword>
<dbReference type="FunFam" id="3.40.50.300:FF:000105">
    <property type="entry name" value="BMS1 ribosome biogenesis factor"/>
    <property type="match status" value="1"/>
</dbReference>
<comment type="similarity">
    <text evidence="10">Belongs to the TRAFAC class translation factor GTPase superfamily. Bms1-like GTPase family. BMS1 subfamily.</text>
</comment>
<feature type="compositionally biased region" description="Acidic residues" evidence="11">
    <location>
        <begin position="471"/>
        <end position="484"/>
    </location>
</feature>
<feature type="compositionally biased region" description="Basic residues" evidence="11">
    <location>
        <begin position="12"/>
        <end position="30"/>
    </location>
</feature>
<keyword evidence="2" id="KW-0690">Ribosome biogenesis</keyword>
<feature type="compositionally biased region" description="Acidic residues" evidence="11">
    <location>
        <begin position="528"/>
        <end position="539"/>
    </location>
</feature>
<dbReference type="Pfam" id="PF08142">
    <property type="entry name" value="AARP2CN"/>
    <property type="match status" value="1"/>
</dbReference>
<feature type="region of interest" description="Disordered" evidence="11">
    <location>
        <begin position="420"/>
        <end position="486"/>
    </location>
</feature>
<comment type="subcellular location">
    <subcellularLocation>
        <location evidence="1">Nucleus</location>
        <location evidence="1">Nucleolus</location>
    </subcellularLocation>
</comment>
<feature type="compositionally biased region" description="Basic and acidic residues" evidence="11">
    <location>
        <begin position="425"/>
        <end position="435"/>
    </location>
</feature>
<evidence type="ECO:0000256" key="10">
    <source>
        <dbReference type="ARBA" id="ARBA00061391"/>
    </source>
</evidence>
<dbReference type="InterPro" id="IPR037875">
    <property type="entry name" value="Bms1_N"/>
</dbReference>
<evidence type="ECO:0000256" key="5">
    <source>
        <dbReference type="ARBA" id="ARBA00022801"/>
    </source>
</evidence>
<dbReference type="OrthoDB" id="984940at2759"/>
<evidence type="ECO:0000256" key="9">
    <source>
        <dbReference type="ARBA" id="ARBA00049117"/>
    </source>
</evidence>
<dbReference type="InterPro" id="IPR027417">
    <property type="entry name" value="P-loop_NTPase"/>
</dbReference>
<dbReference type="CDD" id="cd01882">
    <property type="entry name" value="BMS1"/>
    <property type="match status" value="1"/>
</dbReference>
<evidence type="ECO:0000313" key="13">
    <source>
        <dbReference type="EMBL" id="KAH1045926.1"/>
    </source>
</evidence>
<evidence type="ECO:0000259" key="12">
    <source>
        <dbReference type="PROSITE" id="PS51714"/>
    </source>
</evidence>
<comment type="catalytic activity">
    <reaction evidence="9">
        <text>GTP + H2O = GDP + phosphate + H(+)</text>
        <dbReference type="Rhea" id="RHEA:19669"/>
        <dbReference type="ChEBI" id="CHEBI:15377"/>
        <dbReference type="ChEBI" id="CHEBI:15378"/>
        <dbReference type="ChEBI" id="CHEBI:37565"/>
        <dbReference type="ChEBI" id="CHEBI:43474"/>
        <dbReference type="ChEBI" id="CHEBI:58189"/>
    </reaction>
    <physiologicalReaction direction="left-to-right" evidence="9">
        <dbReference type="Rhea" id="RHEA:19670"/>
    </physiologicalReaction>
</comment>
<dbReference type="InterPro" id="IPR012948">
    <property type="entry name" value="AARP2CN"/>
</dbReference>
<dbReference type="GO" id="GO:0000462">
    <property type="term" value="P:maturation of SSU-rRNA from tricistronic rRNA transcript (SSU-rRNA, 5.8S rRNA, LSU-rRNA)"/>
    <property type="evidence" value="ECO:0007669"/>
    <property type="project" value="TreeGrafter"/>
</dbReference>
<dbReference type="GO" id="GO:0000479">
    <property type="term" value="P:endonucleolytic cleavage of tricistronic rRNA transcript (SSU-rRNA, 5.8S rRNA, LSU-rRNA)"/>
    <property type="evidence" value="ECO:0007669"/>
    <property type="project" value="TreeGrafter"/>
</dbReference>
<evidence type="ECO:0000256" key="4">
    <source>
        <dbReference type="ARBA" id="ARBA00022741"/>
    </source>
</evidence>
<dbReference type="Gene3D" id="3.40.50.300">
    <property type="entry name" value="P-loop containing nucleotide triphosphate hydrolases"/>
    <property type="match status" value="1"/>
</dbReference>
<keyword evidence="7" id="KW-0342">GTP-binding</keyword>
<dbReference type="PROSITE" id="PS51714">
    <property type="entry name" value="G_BMS1"/>
    <property type="match status" value="1"/>
</dbReference>
<dbReference type="InterPro" id="IPR039761">
    <property type="entry name" value="Bms1/Tsr1"/>
</dbReference>
<comment type="caution">
    <text evidence="13">The sequence shown here is derived from an EMBL/GenBank/DDBJ whole genome shotgun (WGS) entry which is preliminary data.</text>
</comment>
<dbReference type="PANTHER" id="PTHR12858">
    <property type="entry name" value="RIBOSOME BIOGENESIS PROTEIN"/>
    <property type="match status" value="1"/>
</dbReference>
<evidence type="ECO:0000256" key="3">
    <source>
        <dbReference type="ARBA" id="ARBA00022553"/>
    </source>
</evidence>
<dbReference type="Pfam" id="PF04950">
    <property type="entry name" value="RIBIOP_C"/>
    <property type="match status" value="1"/>
</dbReference>
<dbReference type="Proteomes" id="UP000828251">
    <property type="component" value="Unassembled WGS sequence"/>
</dbReference>
<keyword evidence="3" id="KW-0597">Phosphoprotein</keyword>
<dbReference type="GO" id="GO:0034511">
    <property type="term" value="F:U3 snoRNA binding"/>
    <property type="evidence" value="ECO:0007669"/>
    <property type="project" value="TreeGrafter"/>
</dbReference>